<dbReference type="Proteomes" id="UP000308005">
    <property type="component" value="Unassembled WGS sequence"/>
</dbReference>
<evidence type="ECO:0000256" key="9">
    <source>
        <dbReference type="PROSITE-ProRule" id="PRU01240"/>
    </source>
</evidence>
<gene>
    <name evidence="14" type="ORF">D6C91_01731</name>
</gene>
<keyword evidence="4 9" id="KW-0645">Protease</keyword>
<feature type="active site" description="Charge relay system" evidence="8 9">
    <location>
        <position position="237"/>
    </location>
</feature>
<dbReference type="Pfam" id="PF02225">
    <property type="entry name" value="PA"/>
    <property type="match status" value="1"/>
</dbReference>
<dbReference type="Pfam" id="PF00082">
    <property type="entry name" value="Peptidase_S8"/>
    <property type="match status" value="1"/>
</dbReference>
<dbReference type="GO" id="GO:0004252">
    <property type="term" value="F:serine-type endopeptidase activity"/>
    <property type="evidence" value="ECO:0007669"/>
    <property type="project" value="UniProtKB-UniRule"/>
</dbReference>
<feature type="active site" description="Charge relay system" evidence="8 9">
    <location>
        <position position="556"/>
    </location>
</feature>
<reference evidence="14 15" key="1">
    <citation type="submission" date="2018-10" db="EMBL/GenBank/DDBJ databases">
        <title>Fifty Aureobasidium pullulans genomes reveal a recombining polyextremotolerant generalist.</title>
        <authorList>
            <person name="Gostincar C."/>
            <person name="Turk M."/>
            <person name="Zajc J."/>
            <person name="Gunde-Cimerman N."/>
        </authorList>
    </citation>
    <scope>NUCLEOTIDE SEQUENCE [LARGE SCALE GENOMIC DNA]</scope>
    <source>
        <strain evidence="14 15">EXF-3863</strain>
    </source>
</reference>
<keyword evidence="7 9" id="KW-0720">Serine protease</keyword>
<evidence type="ECO:0000259" key="11">
    <source>
        <dbReference type="Pfam" id="PF00082"/>
    </source>
</evidence>
<dbReference type="InterPro" id="IPR022398">
    <property type="entry name" value="Peptidase_S8_His-AS"/>
</dbReference>
<comment type="caution">
    <text evidence="14">The sequence shown here is derived from an EMBL/GenBank/DDBJ whole genome shotgun (WGS) entry which is preliminary data.</text>
</comment>
<keyword evidence="5" id="KW-0732">Signal</keyword>
<evidence type="ECO:0000256" key="1">
    <source>
        <dbReference type="ARBA" id="ARBA00011073"/>
    </source>
</evidence>
<name>A0A4V4KM28_AURPU</name>
<evidence type="ECO:0000313" key="14">
    <source>
        <dbReference type="EMBL" id="THZ28961.1"/>
    </source>
</evidence>
<dbReference type="GO" id="GO:0016020">
    <property type="term" value="C:membrane"/>
    <property type="evidence" value="ECO:0007669"/>
    <property type="project" value="InterPro"/>
</dbReference>
<evidence type="ECO:0000313" key="15">
    <source>
        <dbReference type="Proteomes" id="UP000308005"/>
    </source>
</evidence>
<evidence type="ECO:0000256" key="5">
    <source>
        <dbReference type="ARBA" id="ARBA00022729"/>
    </source>
</evidence>
<evidence type="ECO:0000256" key="6">
    <source>
        <dbReference type="ARBA" id="ARBA00022801"/>
    </source>
</evidence>
<feature type="domain" description="C5a peptidase/Subtilisin-like protease SBT2-like Fn3-like" evidence="13">
    <location>
        <begin position="633"/>
        <end position="746"/>
    </location>
</feature>
<evidence type="ECO:0000256" key="8">
    <source>
        <dbReference type="PIRSR" id="PIRSR615500-1"/>
    </source>
</evidence>
<dbReference type="InterPro" id="IPR015500">
    <property type="entry name" value="Peptidase_S8_subtilisin-rel"/>
</dbReference>
<dbReference type="InterPro" id="IPR034187">
    <property type="entry name" value="Peptidases_S8_5"/>
</dbReference>
<dbReference type="InterPro" id="IPR010435">
    <property type="entry name" value="C5a/SBT2-like_Fn3"/>
</dbReference>
<dbReference type="Gene3D" id="3.50.30.30">
    <property type="match status" value="1"/>
</dbReference>
<evidence type="ECO:0000259" key="13">
    <source>
        <dbReference type="Pfam" id="PF06280"/>
    </source>
</evidence>
<dbReference type="InterPro" id="IPR000209">
    <property type="entry name" value="Peptidase_S8/S53_dom"/>
</dbReference>
<dbReference type="SUPFAM" id="SSF52743">
    <property type="entry name" value="Subtilisin-like"/>
    <property type="match status" value="1"/>
</dbReference>
<dbReference type="InterPro" id="IPR036852">
    <property type="entry name" value="Peptidase_S8/S53_dom_sf"/>
</dbReference>
<feature type="domain" description="PA" evidence="12">
    <location>
        <begin position="405"/>
        <end position="479"/>
    </location>
</feature>
<dbReference type="InterPro" id="IPR046450">
    <property type="entry name" value="PA_dom_sf"/>
</dbReference>
<evidence type="ECO:0000256" key="7">
    <source>
        <dbReference type="ARBA" id="ARBA00022825"/>
    </source>
</evidence>
<dbReference type="PROSITE" id="PS00136">
    <property type="entry name" value="SUBTILASE_ASP"/>
    <property type="match status" value="1"/>
</dbReference>
<dbReference type="GO" id="GO:0006508">
    <property type="term" value="P:proteolysis"/>
    <property type="evidence" value="ECO:0007669"/>
    <property type="project" value="UniProtKB-KW"/>
</dbReference>
<dbReference type="Gene3D" id="3.40.50.200">
    <property type="entry name" value="Peptidase S8/S53 domain"/>
    <property type="match status" value="1"/>
</dbReference>
<keyword evidence="3" id="KW-0964">Secreted</keyword>
<dbReference type="CDD" id="cd02124">
    <property type="entry name" value="PA_PoS1_like"/>
    <property type="match status" value="1"/>
</dbReference>
<accession>A0A4V4KM28</accession>
<dbReference type="SUPFAM" id="SSF52025">
    <property type="entry name" value="PA domain"/>
    <property type="match status" value="1"/>
</dbReference>
<feature type="active site" description="Charge relay system" evidence="8 9">
    <location>
        <position position="187"/>
    </location>
</feature>
<dbReference type="InterPro" id="IPR050131">
    <property type="entry name" value="Peptidase_S8_subtilisin-like"/>
</dbReference>
<evidence type="ECO:0000256" key="3">
    <source>
        <dbReference type="ARBA" id="ARBA00022525"/>
    </source>
</evidence>
<dbReference type="Pfam" id="PF06280">
    <property type="entry name" value="fn3_5"/>
    <property type="match status" value="1"/>
</dbReference>
<dbReference type="InterPro" id="IPR023828">
    <property type="entry name" value="Peptidase_S8_Ser-AS"/>
</dbReference>
<dbReference type="PROSITE" id="PS51892">
    <property type="entry name" value="SUBTILASE"/>
    <property type="match status" value="1"/>
</dbReference>
<sequence length="918" mass="96268">MIRWYIVKGRLAWYAAYTFEVQILSFSKMLFNIVTLLALAPSVLSAVTDNGAKRRNVVPGGYIVEFEDVMSVASDTKSSFYKSLSDKNMDPTHRMDLSSSLFKGLSFHVDTGLDQAVVAQDIQAMPLVRRVWPISLYDTQDFATAPYTNGSNSTSSSDTFSTHLMGHVDRLHAEGLTGNGTFVAVIDTGIDYLHPALGGCFGPGCKVAYGYDFVGDDYDGTNTPVPDSDPYSACNEHGTHVAGIVAAGPNPYNFTGVAPDATLGAYRVFGCSGSSGDDVLIDAFTRAYEDGADIITASIGGPNGWTEEPWTVVVSRIVAAGTPCTLAAGNDGSEGLFYGSSAADGIGVIAVGSIDNIESPVFTTYGTYSIDNSTTGEFGYLEAAIGMPNISLPLWAVSKDSAIVDDACEPLPADTPDLAGKLVLIRRGTCTFDTKAANVAAFGAQYIMFYNNAPSLTSASVSYPGILGAAMVSAEQGASWAASLATGSAIQVTITGDLTVFSSPPNNITGGHMSTFSMWNPTNEAYVKPEISAPGGNILSTLPLSQGGYGVLSGTSMATPFVAGVVALMTQARPDLDPYTIRAILGTTGHPVTFNDGRTTYDYLAPVVQQGGGEVDAFAAVHISTVIDVANLAFNDTAHFVKEANFTITNRGTSEITYDFAYVNAATAYTLPDDGSTQPQTFPPDLVTSGASVSFSAGSVSVAAGKSETVLVTLALPQDLATARIPVYSGFITINGTNGDALNLPYAGIASSLKDATVLDASTGYPYITSTSDNTYVPLDANTVFTISVANTTINGTTDNSTGLLIPNLRIGLVMPSSLIRADLIPSNITYGTYTNTTTVLGVKTLGAIAGTPSVYQPRANAWSTAFYGVLDDGRRVPAGTYSILVRALRIFGDATNPDDYDSAETVPFTIKYVHSVH</sequence>
<protein>
    <submittedName>
        <fullName evidence="14">Subtilisin-like protein</fullName>
    </submittedName>
</protein>
<dbReference type="InterPro" id="IPR003137">
    <property type="entry name" value="PA_domain"/>
</dbReference>
<dbReference type="PROSITE" id="PS00137">
    <property type="entry name" value="SUBTILASE_HIS"/>
    <property type="match status" value="1"/>
</dbReference>
<comment type="similarity">
    <text evidence="1 9 10">Belongs to the peptidase S8 family.</text>
</comment>
<dbReference type="PROSITE" id="PS00138">
    <property type="entry name" value="SUBTILASE_SER"/>
    <property type="match status" value="1"/>
</dbReference>
<keyword evidence="2" id="KW-0134">Cell wall</keyword>
<dbReference type="AlphaFoldDB" id="A0A4V4KM28"/>
<dbReference type="EMBL" id="QZBM01000039">
    <property type="protein sequence ID" value="THZ28961.1"/>
    <property type="molecule type" value="Genomic_DNA"/>
</dbReference>
<proteinExistence type="inferred from homology"/>
<evidence type="ECO:0000256" key="2">
    <source>
        <dbReference type="ARBA" id="ARBA00022512"/>
    </source>
</evidence>
<organism evidence="14 15">
    <name type="scientific">Aureobasidium pullulans</name>
    <name type="common">Black yeast</name>
    <name type="synonym">Pullularia pullulans</name>
    <dbReference type="NCBI Taxonomy" id="5580"/>
    <lineage>
        <taxon>Eukaryota</taxon>
        <taxon>Fungi</taxon>
        <taxon>Dikarya</taxon>
        <taxon>Ascomycota</taxon>
        <taxon>Pezizomycotina</taxon>
        <taxon>Dothideomycetes</taxon>
        <taxon>Dothideomycetidae</taxon>
        <taxon>Dothideales</taxon>
        <taxon>Saccotheciaceae</taxon>
        <taxon>Aureobasidium</taxon>
    </lineage>
</organism>
<feature type="domain" description="Peptidase S8/S53" evidence="11">
    <location>
        <begin position="178"/>
        <end position="589"/>
    </location>
</feature>
<evidence type="ECO:0000256" key="4">
    <source>
        <dbReference type="ARBA" id="ARBA00022670"/>
    </source>
</evidence>
<dbReference type="PANTHER" id="PTHR43806">
    <property type="entry name" value="PEPTIDASE S8"/>
    <property type="match status" value="1"/>
</dbReference>
<keyword evidence="6 9" id="KW-0378">Hydrolase</keyword>
<evidence type="ECO:0000259" key="12">
    <source>
        <dbReference type="Pfam" id="PF02225"/>
    </source>
</evidence>
<dbReference type="InterPro" id="IPR023827">
    <property type="entry name" value="Peptidase_S8_Asp-AS"/>
</dbReference>
<evidence type="ECO:0000256" key="10">
    <source>
        <dbReference type="RuleBase" id="RU003355"/>
    </source>
</evidence>
<dbReference type="PANTHER" id="PTHR43806:SF66">
    <property type="entry name" value="SERIN ENDOPEPTIDASE"/>
    <property type="match status" value="1"/>
</dbReference>
<dbReference type="PRINTS" id="PR00723">
    <property type="entry name" value="SUBTILISIN"/>
</dbReference>
<dbReference type="CDD" id="cd07489">
    <property type="entry name" value="Peptidases_S8_5"/>
    <property type="match status" value="1"/>
</dbReference>